<proteinExistence type="predicted"/>
<dbReference type="AlphaFoldDB" id="A0A1H2LKG1"/>
<dbReference type="EMBL" id="LT629804">
    <property type="protein sequence ID" value="SDU81342.1"/>
    <property type="molecule type" value="Genomic_DNA"/>
</dbReference>
<dbReference type="RefSeq" id="WP_091281715.1">
    <property type="nucleotide sequence ID" value="NZ_JABAPH010000001.1"/>
</dbReference>
<gene>
    <name evidence="2" type="ORF">SAMN04489737_1488</name>
</gene>
<dbReference type="InterPro" id="IPR016181">
    <property type="entry name" value="Acyl_CoA_acyltransferase"/>
</dbReference>
<dbReference type="OrthoDB" id="9799092at2"/>
<name>A0A1H2LKG1_9ACTO</name>
<dbReference type="GO" id="GO:0016747">
    <property type="term" value="F:acyltransferase activity, transferring groups other than amino-acyl groups"/>
    <property type="evidence" value="ECO:0007669"/>
    <property type="project" value="InterPro"/>
</dbReference>
<sequence length="347" mass="38832">MQHPETPPLRSRSFAERLGAPAVVRLPGPHLGLTWRELVRADLSAVVDLMSSLTESPFGFAPPSSRTVSHWFDEITAQPGTYDVLSGWDQHGKLQAVATVLVNDKPLSELQAEVSAVVRPDWVGRGIGRSLLEWQDDRARQLMSQYPSDLPVSIRALVTEKNAGRRRLLAAGGYAPISYITHVSTKISDRYRDVSLKARERLGTQGFQLESYNPSVDTELRKLHNRLILELERYQPISVPAWQAKLSRADHDFSLLLIKDHQLVGYMLAEQIPEVSALRIYYYGIERALRRNGIGTDLMLSVLGFAHDAGITTVAVPVVSRYEQIPQSLVSAGFEFAHREIVYSIDI</sequence>
<organism evidence="2 3">
    <name type="scientific">Arcanobacterium phocae</name>
    <dbReference type="NCBI Taxonomy" id="131112"/>
    <lineage>
        <taxon>Bacteria</taxon>
        <taxon>Bacillati</taxon>
        <taxon>Actinomycetota</taxon>
        <taxon>Actinomycetes</taxon>
        <taxon>Actinomycetales</taxon>
        <taxon>Actinomycetaceae</taxon>
        <taxon>Arcanobacterium</taxon>
    </lineage>
</organism>
<dbReference type="GeneID" id="65345216"/>
<evidence type="ECO:0000313" key="2">
    <source>
        <dbReference type="EMBL" id="SDU81342.1"/>
    </source>
</evidence>
<evidence type="ECO:0000313" key="3">
    <source>
        <dbReference type="Proteomes" id="UP000214355"/>
    </source>
</evidence>
<dbReference type="SUPFAM" id="SSF55729">
    <property type="entry name" value="Acyl-CoA N-acyltransferases (Nat)"/>
    <property type="match status" value="2"/>
</dbReference>
<dbReference type="PROSITE" id="PS51186">
    <property type="entry name" value="GNAT"/>
    <property type="match status" value="2"/>
</dbReference>
<accession>A0A1H2LKG1</accession>
<dbReference type="STRING" id="131112.SAMN04489737_1488"/>
<keyword evidence="3" id="KW-1185">Reference proteome</keyword>
<evidence type="ECO:0000259" key="1">
    <source>
        <dbReference type="PROSITE" id="PS51186"/>
    </source>
</evidence>
<dbReference type="Proteomes" id="UP000214355">
    <property type="component" value="Chromosome I"/>
</dbReference>
<reference evidence="3" key="1">
    <citation type="submission" date="2016-10" db="EMBL/GenBank/DDBJ databases">
        <authorList>
            <person name="Varghese N."/>
            <person name="Submissions S."/>
        </authorList>
    </citation>
    <scope>NUCLEOTIDE SEQUENCE [LARGE SCALE GENOMIC DNA]</scope>
    <source>
        <strain evidence="3">DSM 10002</strain>
    </source>
</reference>
<protein>
    <recommendedName>
        <fullName evidence="1">N-acetyltransferase domain-containing protein</fullName>
    </recommendedName>
</protein>
<dbReference type="InterPro" id="IPR000182">
    <property type="entry name" value="GNAT_dom"/>
</dbReference>
<feature type="domain" description="N-acetyltransferase" evidence="1">
    <location>
        <begin position="33"/>
        <end position="232"/>
    </location>
</feature>
<dbReference type="Pfam" id="PF00583">
    <property type="entry name" value="Acetyltransf_1"/>
    <property type="match status" value="1"/>
</dbReference>
<dbReference type="Gene3D" id="3.40.630.30">
    <property type="match status" value="1"/>
</dbReference>
<dbReference type="CDD" id="cd04301">
    <property type="entry name" value="NAT_SF"/>
    <property type="match status" value="1"/>
</dbReference>
<feature type="domain" description="N-acetyltransferase" evidence="1">
    <location>
        <begin position="229"/>
        <end position="347"/>
    </location>
</feature>